<evidence type="ECO:0000256" key="1">
    <source>
        <dbReference type="SAM" id="MobiDB-lite"/>
    </source>
</evidence>
<evidence type="ECO:0000313" key="2">
    <source>
        <dbReference type="EMBL" id="MFC4506114.1"/>
    </source>
</evidence>
<dbReference type="EMBL" id="JBHSFK010000040">
    <property type="protein sequence ID" value="MFC4506114.1"/>
    <property type="molecule type" value="Genomic_DNA"/>
</dbReference>
<protein>
    <submittedName>
        <fullName evidence="2">Uncharacterized protein</fullName>
    </submittedName>
</protein>
<sequence length="48" mass="5312">MTQGTRTLPQTHSTPPWCQQRMSDRWPFDGAFVLRTAACPSVEGSGMS</sequence>
<gene>
    <name evidence="2" type="ORF">ACFPIH_42860</name>
</gene>
<comment type="caution">
    <text evidence="2">The sequence shown here is derived from an EMBL/GenBank/DDBJ whole genome shotgun (WGS) entry which is preliminary data.</text>
</comment>
<name>A0ABV9B255_9ACTN</name>
<evidence type="ECO:0000313" key="3">
    <source>
        <dbReference type="Proteomes" id="UP001595839"/>
    </source>
</evidence>
<dbReference type="RefSeq" id="WP_381183706.1">
    <property type="nucleotide sequence ID" value="NZ_JBHSFK010000040.1"/>
</dbReference>
<keyword evidence="3" id="KW-1185">Reference proteome</keyword>
<proteinExistence type="predicted"/>
<accession>A0ABV9B255</accession>
<reference evidence="3" key="1">
    <citation type="journal article" date="2019" name="Int. J. Syst. Evol. Microbiol.">
        <title>The Global Catalogue of Microorganisms (GCM) 10K type strain sequencing project: providing services to taxonomists for standard genome sequencing and annotation.</title>
        <authorList>
            <consortium name="The Broad Institute Genomics Platform"/>
            <consortium name="The Broad Institute Genome Sequencing Center for Infectious Disease"/>
            <person name="Wu L."/>
            <person name="Ma J."/>
        </authorList>
    </citation>
    <scope>NUCLEOTIDE SEQUENCE [LARGE SCALE GENOMIC DNA]</scope>
    <source>
        <strain evidence="3">CGMCC 4.7177</strain>
    </source>
</reference>
<feature type="region of interest" description="Disordered" evidence="1">
    <location>
        <begin position="1"/>
        <end position="21"/>
    </location>
</feature>
<organism evidence="2 3">
    <name type="scientific">Streptomyces vulcanius</name>
    <dbReference type="NCBI Taxonomy" id="1441876"/>
    <lineage>
        <taxon>Bacteria</taxon>
        <taxon>Bacillati</taxon>
        <taxon>Actinomycetota</taxon>
        <taxon>Actinomycetes</taxon>
        <taxon>Kitasatosporales</taxon>
        <taxon>Streptomycetaceae</taxon>
        <taxon>Streptomyces</taxon>
    </lineage>
</organism>
<dbReference type="Proteomes" id="UP001595839">
    <property type="component" value="Unassembled WGS sequence"/>
</dbReference>